<evidence type="ECO:0000313" key="3">
    <source>
        <dbReference type="EMBL" id="KZE37448.1"/>
    </source>
</evidence>
<accession>A0A161RHA6</accession>
<reference evidence="3 4" key="1">
    <citation type="submission" date="2016-01" db="EMBL/GenBank/DDBJ databases">
        <title>Whole genome sequencing of Bhargavaea cecembensis T14.</title>
        <authorList>
            <person name="Hong K.W."/>
        </authorList>
    </citation>
    <scope>NUCLEOTIDE SEQUENCE [LARGE SCALE GENOMIC DNA]</scope>
    <source>
        <strain evidence="3 4">T14</strain>
    </source>
</reference>
<feature type="compositionally biased region" description="Basic and acidic residues" evidence="1">
    <location>
        <begin position="68"/>
        <end position="86"/>
    </location>
</feature>
<dbReference type="AlphaFoldDB" id="A0A161RHA6"/>
<feature type="region of interest" description="Disordered" evidence="1">
    <location>
        <begin position="61"/>
        <end position="86"/>
    </location>
</feature>
<gene>
    <name evidence="3" type="ORF">AV656_12840</name>
</gene>
<keyword evidence="2" id="KW-0812">Transmembrane</keyword>
<name>A0A161RHA6_9BACL</name>
<dbReference type="EMBL" id="LQNT01000011">
    <property type="protein sequence ID" value="KZE37448.1"/>
    <property type="molecule type" value="Genomic_DNA"/>
</dbReference>
<proteinExistence type="predicted"/>
<protein>
    <submittedName>
        <fullName evidence="3">Uncharacterized protein</fullName>
    </submittedName>
</protein>
<feature type="transmembrane region" description="Helical" evidence="2">
    <location>
        <begin position="30"/>
        <end position="51"/>
    </location>
</feature>
<keyword evidence="2" id="KW-1133">Transmembrane helix</keyword>
<comment type="caution">
    <text evidence="3">The sequence shown here is derived from an EMBL/GenBank/DDBJ whole genome shotgun (WGS) entry which is preliminary data.</text>
</comment>
<evidence type="ECO:0000256" key="2">
    <source>
        <dbReference type="SAM" id="Phobius"/>
    </source>
</evidence>
<evidence type="ECO:0000313" key="4">
    <source>
        <dbReference type="Proteomes" id="UP000076490"/>
    </source>
</evidence>
<keyword evidence="2" id="KW-0472">Membrane</keyword>
<evidence type="ECO:0000256" key="1">
    <source>
        <dbReference type="SAM" id="MobiDB-lite"/>
    </source>
</evidence>
<organism evidence="3 4">
    <name type="scientific">Bhargavaea cecembensis</name>
    <dbReference type="NCBI Taxonomy" id="394098"/>
    <lineage>
        <taxon>Bacteria</taxon>
        <taxon>Bacillati</taxon>
        <taxon>Bacillota</taxon>
        <taxon>Bacilli</taxon>
        <taxon>Bacillales</taxon>
        <taxon>Caryophanaceae</taxon>
        <taxon>Bhargavaea</taxon>
    </lineage>
</organism>
<sequence>MRTKGEMNMLKIEVKRTARDTGDAEPVREFSLQAGTLVLLLVFLPAILLLIPRPLIQNINVNSNSASGKKENSHGQNRTQEHLENL</sequence>
<dbReference type="Proteomes" id="UP000076490">
    <property type="component" value="Unassembled WGS sequence"/>
</dbReference>